<dbReference type="InterPro" id="IPR036388">
    <property type="entry name" value="WH-like_DNA-bd_sf"/>
</dbReference>
<dbReference type="GO" id="GO:0003677">
    <property type="term" value="F:DNA binding"/>
    <property type="evidence" value="ECO:0007669"/>
    <property type="project" value="UniProtKB-UniRule"/>
</dbReference>
<comment type="caution">
    <text evidence="4">The sequence shown here is derived from an EMBL/GenBank/DDBJ whole genome shotgun (WGS) entry which is preliminary data.</text>
</comment>
<evidence type="ECO:0000256" key="2">
    <source>
        <dbReference type="PROSITE-ProRule" id="PRU01091"/>
    </source>
</evidence>
<dbReference type="InterPro" id="IPR001867">
    <property type="entry name" value="OmpR/PhoB-type_DNA-bd"/>
</dbReference>
<reference evidence="4 5" key="1">
    <citation type="submission" date="2012-10" db="EMBL/GenBank/DDBJ databases">
        <title>The draft sequence of the Mycobacterium pheli genome.</title>
        <authorList>
            <person name="Pettersson B.M.F."/>
            <person name="Das S."/>
            <person name="Dasgupta S."/>
            <person name="Bhattacharya A."/>
            <person name="Kirsebom L.A."/>
        </authorList>
    </citation>
    <scope>NUCLEOTIDE SEQUENCE [LARGE SCALE GENOMIC DNA]</scope>
    <source>
        <strain evidence="4 5">CCUG 21000</strain>
    </source>
</reference>
<dbReference type="SUPFAM" id="SSF46894">
    <property type="entry name" value="C-terminal effector domain of the bipartite response regulators"/>
    <property type="match status" value="1"/>
</dbReference>
<proteinExistence type="predicted"/>
<dbReference type="InterPro" id="IPR016032">
    <property type="entry name" value="Sig_transdc_resp-reg_C-effctor"/>
</dbReference>
<evidence type="ECO:0000313" key="5">
    <source>
        <dbReference type="Proteomes" id="UP000325690"/>
    </source>
</evidence>
<evidence type="ECO:0000256" key="1">
    <source>
        <dbReference type="ARBA" id="ARBA00023125"/>
    </source>
</evidence>
<dbReference type="Proteomes" id="UP000325690">
    <property type="component" value="Unassembled WGS sequence"/>
</dbReference>
<gene>
    <name evidence="4" type="ORF">MPHL21000_21370</name>
</gene>
<keyword evidence="1 2" id="KW-0238">DNA-binding</keyword>
<dbReference type="AlphaFoldDB" id="A0A5N5UWJ5"/>
<dbReference type="Pfam" id="PF00486">
    <property type="entry name" value="Trans_reg_C"/>
    <property type="match status" value="1"/>
</dbReference>
<dbReference type="PROSITE" id="PS51755">
    <property type="entry name" value="OMPR_PHOB"/>
    <property type="match status" value="1"/>
</dbReference>
<feature type="domain" description="OmpR/PhoB-type" evidence="3">
    <location>
        <begin position="53"/>
        <end position="150"/>
    </location>
</feature>
<name>A0A5N5UWJ5_MYCPH</name>
<accession>A0A5N5UWJ5</accession>
<dbReference type="GO" id="GO:0006355">
    <property type="term" value="P:regulation of DNA-templated transcription"/>
    <property type="evidence" value="ECO:0007669"/>
    <property type="project" value="InterPro"/>
</dbReference>
<sequence>MQVVLVFDIPPESPRLASRTADLADEYGRLIATAIPGVRARTAVITTPTAPVAPSQRETGLCVYRGAREVRIDGQPVRLTYREFELLCCLAASPARTVSRAELIATVWRDNPPADSLRTVDTHVRRLRAKLGRFAGVLTTVRGSGYRFDPRPDVYIAA</sequence>
<feature type="DNA-binding region" description="OmpR/PhoB-type" evidence="2">
    <location>
        <begin position="53"/>
        <end position="150"/>
    </location>
</feature>
<keyword evidence="5" id="KW-1185">Reference proteome</keyword>
<evidence type="ECO:0000259" key="3">
    <source>
        <dbReference type="PROSITE" id="PS51755"/>
    </source>
</evidence>
<dbReference type="GO" id="GO:0000160">
    <property type="term" value="P:phosphorelay signal transduction system"/>
    <property type="evidence" value="ECO:0007669"/>
    <property type="project" value="InterPro"/>
</dbReference>
<dbReference type="Gene3D" id="1.10.10.10">
    <property type="entry name" value="Winged helix-like DNA-binding domain superfamily/Winged helix DNA-binding domain"/>
    <property type="match status" value="1"/>
</dbReference>
<dbReference type="CDD" id="cd00383">
    <property type="entry name" value="trans_reg_C"/>
    <property type="match status" value="1"/>
</dbReference>
<organism evidence="4 5">
    <name type="scientific">Mycolicibacterium phlei DSM 43239 = CCUG 21000</name>
    <dbReference type="NCBI Taxonomy" id="1226750"/>
    <lineage>
        <taxon>Bacteria</taxon>
        <taxon>Bacillati</taxon>
        <taxon>Actinomycetota</taxon>
        <taxon>Actinomycetes</taxon>
        <taxon>Mycobacteriales</taxon>
        <taxon>Mycobacteriaceae</taxon>
        <taxon>Mycolicibacterium</taxon>
    </lineage>
</organism>
<evidence type="ECO:0000313" key="4">
    <source>
        <dbReference type="EMBL" id="KAB7752520.1"/>
    </source>
</evidence>
<dbReference type="SMART" id="SM00862">
    <property type="entry name" value="Trans_reg_C"/>
    <property type="match status" value="1"/>
</dbReference>
<protein>
    <submittedName>
        <fullName evidence="4">DNA-binding protein</fullName>
    </submittedName>
</protein>
<dbReference type="EMBL" id="ANBP01000044">
    <property type="protein sequence ID" value="KAB7752520.1"/>
    <property type="molecule type" value="Genomic_DNA"/>
</dbReference>